<dbReference type="PANTHER" id="PTHR34071">
    <property type="entry name" value="5-NITROIMIDAZOLE ANTIBIOTICS RESISTANCE PROTEIN, NIMA-FAMILY-RELATED PROTEIN-RELATED"/>
    <property type="match status" value="1"/>
</dbReference>
<evidence type="ECO:0000313" key="1">
    <source>
        <dbReference type="EMBL" id="MDI9242666.1"/>
    </source>
</evidence>
<evidence type="ECO:0000313" key="2">
    <source>
        <dbReference type="Proteomes" id="UP001300383"/>
    </source>
</evidence>
<dbReference type="AlphaFoldDB" id="A0AAP4EZ61"/>
<dbReference type="InterPro" id="IPR024747">
    <property type="entry name" value="Pyridox_Oxase-rel"/>
</dbReference>
<dbReference type="Proteomes" id="UP001300383">
    <property type="component" value="Unassembled WGS sequence"/>
</dbReference>
<proteinExistence type="predicted"/>
<organism evidence="1 2">
    <name type="scientific">Fusibacillus kribbianus</name>
    <dbReference type="NCBI Taxonomy" id="3044208"/>
    <lineage>
        <taxon>Bacteria</taxon>
        <taxon>Bacillati</taxon>
        <taxon>Bacillota</taxon>
        <taxon>Clostridia</taxon>
        <taxon>Lachnospirales</taxon>
        <taxon>Lachnospiraceae</taxon>
        <taxon>Fusibacillus</taxon>
    </lineage>
</organism>
<name>A0AAP4EZ61_9FIRM</name>
<reference evidence="1 2" key="1">
    <citation type="submission" date="2023-05" db="EMBL/GenBank/DDBJ databases">
        <title>[ruminococcus] sp. nov., isolated from a pig farm feces dump.</title>
        <authorList>
            <person name="Chang Y.-H."/>
        </authorList>
    </citation>
    <scope>NUCLEOTIDE SEQUENCE [LARGE SCALE GENOMIC DNA]</scope>
    <source>
        <strain evidence="1 2">YH-rum2234</strain>
    </source>
</reference>
<dbReference type="PANTHER" id="PTHR34071:SF2">
    <property type="entry name" value="FLAVIN-NUCLEOTIDE-BINDING PROTEIN"/>
    <property type="match status" value="1"/>
</dbReference>
<comment type="caution">
    <text evidence="1">The sequence shown here is derived from an EMBL/GenBank/DDBJ whole genome shotgun (WGS) entry which is preliminary data.</text>
</comment>
<sequence length="156" mass="17910">MRRKDREVTDREKIKDIVGRCSCCRLGFQDEGGVYIVPLSFGFTEKEGAYTFYFHGANKGRKLELMERNPVVGFELDTNYKLNEDELACEYSARFQSVIGTGRAALVTDEKERQVGIGLIMEHVTGRGDWEFDENMLRKTAVFKVEVQELACKEHL</sequence>
<dbReference type="RefSeq" id="WP_283231111.1">
    <property type="nucleotide sequence ID" value="NZ_JASGBQ010000016.1"/>
</dbReference>
<protein>
    <submittedName>
        <fullName evidence="1">Pyridoxamine 5'-phosphate oxidase family protein</fullName>
    </submittedName>
</protein>
<dbReference type="EMBL" id="JASGBQ010000016">
    <property type="protein sequence ID" value="MDI9242666.1"/>
    <property type="molecule type" value="Genomic_DNA"/>
</dbReference>
<dbReference type="Pfam" id="PF12900">
    <property type="entry name" value="Pyridox_ox_2"/>
    <property type="match status" value="1"/>
</dbReference>
<keyword evidence="2" id="KW-1185">Reference proteome</keyword>
<accession>A0AAP4EZ61</accession>
<dbReference type="SUPFAM" id="SSF50475">
    <property type="entry name" value="FMN-binding split barrel"/>
    <property type="match status" value="1"/>
</dbReference>
<gene>
    <name evidence="1" type="ORF">QJ036_09305</name>
</gene>
<dbReference type="Gene3D" id="2.30.110.10">
    <property type="entry name" value="Electron Transport, Fmn-binding Protein, Chain A"/>
    <property type="match status" value="1"/>
</dbReference>
<dbReference type="InterPro" id="IPR012349">
    <property type="entry name" value="Split_barrel_FMN-bd"/>
</dbReference>